<dbReference type="Pfam" id="PF25458">
    <property type="entry name" value="INTS4_C"/>
    <property type="match status" value="1"/>
</dbReference>
<keyword evidence="3" id="KW-1133">Transmembrane helix</keyword>
<comment type="subcellular location">
    <subcellularLocation>
        <location evidence="1">Nucleus</location>
    </subcellularLocation>
</comment>
<dbReference type="PANTHER" id="PTHR20938">
    <property type="entry name" value="INTEGRATOR COMPLEX SUBUNIT 4"/>
    <property type="match status" value="1"/>
</dbReference>
<dbReference type="InterPro" id="IPR057412">
    <property type="entry name" value="INTS4_C"/>
</dbReference>
<evidence type="ECO:0000256" key="2">
    <source>
        <dbReference type="ARBA" id="ARBA00023242"/>
    </source>
</evidence>
<reference evidence="5 6" key="1">
    <citation type="journal article" date="2022" name="Nat. Plants">
        <title>Genomes of leafy and leafless Platanthera orchids illuminate the evolution of mycoheterotrophy.</title>
        <authorList>
            <person name="Li M.H."/>
            <person name="Liu K.W."/>
            <person name="Li Z."/>
            <person name="Lu H.C."/>
            <person name="Ye Q.L."/>
            <person name="Zhang D."/>
            <person name="Wang J.Y."/>
            <person name="Li Y.F."/>
            <person name="Zhong Z.M."/>
            <person name="Liu X."/>
            <person name="Yu X."/>
            <person name="Liu D.K."/>
            <person name="Tu X.D."/>
            <person name="Liu B."/>
            <person name="Hao Y."/>
            <person name="Liao X.Y."/>
            <person name="Jiang Y.T."/>
            <person name="Sun W.H."/>
            <person name="Chen J."/>
            <person name="Chen Y.Q."/>
            <person name="Ai Y."/>
            <person name="Zhai J.W."/>
            <person name="Wu S.S."/>
            <person name="Zhou Z."/>
            <person name="Hsiao Y.Y."/>
            <person name="Wu W.L."/>
            <person name="Chen Y.Y."/>
            <person name="Lin Y.F."/>
            <person name="Hsu J.L."/>
            <person name="Li C.Y."/>
            <person name="Wang Z.W."/>
            <person name="Zhao X."/>
            <person name="Zhong W.Y."/>
            <person name="Ma X.K."/>
            <person name="Ma L."/>
            <person name="Huang J."/>
            <person name="Chen G.Z."/>
            <person name="Huang M.Z."/>
            <person name="Huang L."/>
            <person name="Peng D.H."/>
            <person name="Luo Y.B."/>
            <person name="Zou S.Q."/>
            <person name="Chen S.P."/>
            <person name="Lan S."/>
            <person name="Tsai W.C."/>
            <person name="Van de Peer Y."/>
            <person name="Liu Z.J."/>
        </authorList>
    </citation>
    <scope>NUCLEOTIDE SEQUENCE [LARGE SCALE GENOMIC DNA]</scope>
    <source>
        <strain evidence="5">Lor288</strain>
    </source>
</reference>
<feature type="domain" description="Integrator complex subunit 4/Protein SIEL C-terminal Ig-like" evidence="4">
    <location>
        <begin position="268"/>
        <end position="384"/>
    </location>
</feature>
<comment type="caution">
    <text evidence="5">The sequence shown here is derived from an EMBL/GenBank/DDBJ whole genome shotgun (WGS) entry which is preliminary data.</text>
</comment>
<sequence length="390" mass="44700">MNTKVRNRHRYRLQQQLLTGCFMQNVQKGTISLVHLILIQQPLIVFIISHQPKLLPWLQVLVVKLLSWCWEVDGMLEARRRWKDGRWACIEELNIISSDISGSGADFVAFAQEYVLAIKLVAEIWQHIHAKSFQVTGMASLDILIEKLEKSLRQIKYCYLGLSAEEESHILELILLGHVLQLHKAGISSHDMFKKMHGAKSRLQFLHDERSNISDFIDELNTYSNEEGSSKSSRELPVDKLLKLFYLRPTLFHGKFRHIKADLKALYSNSENSLPFIPGLPVGIRFQFILYNIPQENQVWLRMAVGSSVQYIFIDLCNVGNCDDVRNCTLTLPFYATPTAVSFVLKACVCLELTVGGDVVNLKRRERGPKHDSLQISEEVHVHFVGIQSY</sequence>
<accession>A0ABR2MKK6</accession>
<evidence type="ECO:0000256" key="1">
    <source>
        <dbReference type="ARBA" id="ARBA00004123"/>
    </source>
</evidence>
<dbReference type="EMBL" id="JBBWWR010000007">
    <property type="protein sequence ID" value="KAK8964236.1"/>
    <property type="molecule type" value="Genomic_DNA"/>
</dbReference>
<feature type="transmembrane region" description="Helical" evidence="3">
    <location>
        <begin position="30"/>
        <end position="48"/>
    </location>
</feature>
<dbReference type="PANTHER" id="PTHR20938:SF0">
    <property type="entry name" value="INTEGRATOR COMPLEX SUBUNIT 4"/>
    <property type="match status" value="1"/>
</dbReference>
<evidence type="ECO:0000256" key="3">
    <source>
        <dbReference type="SAM" id="Phobius"/>
    </source>
</evidence>
<dbReference type="Proteomes" id="UP001412067">
    <property type="component" value="Unassembled WGS sequence"/>
</dbReference>
<proteinExistence type="predicted"/>
<evidence type="ECO:0000259" key="4">
    <source>
        <dbReference type="Pfam" id="PF25458"/>
    </source>
</evidence>
<keyword evidence="6" id="KW-1185">Reference proteome</keyword>
<organism evidence="5 6">
    <name type="scientific">Platanthera guangdongensis</name>
    <dbReference type="NCBI Taxonomy" id="2320717"/>
    <lineage>
        <taxon>Eukaryota</taxon>
        <taxon>Viridiplantae</taxon>
        <taxon>Streptophyta</taxon>
        <taxon>Embryophyta</taxon>
        <taxon>Tracheophyta</taxon>
        <taxon>Spermatophyta</taxon>
        <taxon>Magnoliopsida</taxon>
        <taxon>Liliopsida</taxon>
        <taxon>Asparagales</taxon>
        <taxon>Orchidaceae</taxon>
        <taxon>Orchidoideae</taxon>
        <taxon>Orchideae</taxon>
        <taxon>Orchidinae</taxon>
        <taxon>Platanthera</taxon>
    </lineage>
</organism>
<evidence type="ECO:0000313" key="6">
    <source>
        <dbReference type="Proteomes" id="UP001412067"/>
    </source>
</evidence>
<name>A0ABR2MKK6_9ASPA</name>
<keyword evidence="3" id="KW-0472">Membrane</keyword>
<protein>
    <recommendedName>
        <fullName evidence="4">Integrator complex subunit 4/Protein SIEL C-terminal Ig-like domain-containing protein</fullName>
    </recommendedName>
</protein>
<evidence type="ECO:0000313" key="5">
    <source>
        <dbReference type="EMBL" id="KAK8964236.1"/>
    </source>
</evidence>
<gene>
    <name evidence="5" type="ORF">KSP40_PGU002427</name>
</gene>
<keyword evidence="2" id="KW-0539">Nucleus</keyword>
<keyword evidence="3" id="KW-0812">Transmembrane</keyword>